<protein>
    <submittedName>
        <fullName evidence="2">Uncharacterized protein</fullName>
    </submittedName>
</protein>
<gene>
    <name evidence="2" type="ORF">K457DRAFT_139053</name>
</gene>
<evidence type="ECO:0000313" key="2">
    <source>
        <dbReference type="EMBL" id="OAQ27930.1"/>
    </source>
</evidence>
<feature type="region of interest" description="Disordered" evidence="1">
    <location>
        <begin position="38"/>
        <end position="80"/>
    </location>
</feature>
<sequence length="317" mass="35759">MSFSIHPRMHTHLKCLITSFLQPITRLPRTNTSLLQHAYSTKGSAPSTTRTIKSSRDAPTSSSSVSGRYRKDGSGGVSDLRKTVMDEVAIPGRYQQYFRSDKRSTHNAEGSLLSMDRSRSPKKVSAAKWSQHNSNLEGLVLDGESSLDIDGQEVTGERGSRPSSVSSRTSRRGFDNVGWRALEETYARDVLPHSYFHQDYLDITEIKLLPDRKTFQLWYRPKPDDSVSADEIAEVITKHGYAFKAMLARHAPRSSSASSRLVFQLVRQSDRQADMPDLWRKLEEQVDLHSGQNDIIDVGKQEEEKVPLRGVGGRRRK</sequence>
<keyword evidence="3" id="KW-1185">Reference proteome</keyword>
<name>A0A197JRV6_9FUNG</name>
<dbReference type="EMBL" id="KV442052">
    <property type="protein sequence ID" value="OAQ27930.1"/>
    <property type="molecule type" value="Genomic_DNA"/>
</dbReference>
<feature type="region of interest" description="Disordered" evidence="1">
    <location>
        <begin position="293"/>
        <end position="317"/>
    </location>
</feature>
<feature type="compositionally biased region" description="Polar residues" evidence="1">
    <location>
        <begin position="38"/>
        <end position="66"/>
    </location>
</feature>
<dbReference type="OrthoDB" id="2411854at2759"/>
<proteinExistence type="predicted"/>
<accession>A0A197JRV6</accession>
<dbReference type="AlphaFoldDB" id="A0A197JRV6"/>
<feature type="compositionally biased region" description="Basic and acidic residues" evidence="1">
    <location>
        <begin position="297"/>
        <end position="307"/>
    </location>
</feature>
<organism evidence="2 3">
    <name type="scientific">Linnemannia elongata AG-77</name>
    <dbReference type="NCBI Taxonomy" id="1314771"/>
    <lineage>
        <taxon>Eukaryota</taxon>
        <taxon>Fungi</taxon>
        <taxon>Fungi incertae sedis</taxon>
        <taxon>Mucoromycota</taxon>
        <taxon>Mortierellomycotina</taxon>
        <taxon>Mortierellomycetes</taxon>
        <taxon>Mortierellales</taxon>
        <taxon>Mortierellaceae</taxon>
        <taxon>Linnemannia</taxon>
    </lineage>
</organism>
<dbReference type="Proteomes" id="UP000078512">
    <property type="component" value="Unassembled WGS sequence"/>
</dbReference>
<feature type="compositionally biased region" description="Basic and acidic residues" evidence="1">
    <location>
        <begin position="69"/>
        <end position="80"/>
    </location>
</feature>
<reference evidence="2 3" key="1">
    <citation type="submission" date="2016-05" db="EMBL/GenBank/DDBJ databases">
        <title>Genome sequencing reveals origins of a unique bacterial endosymbiosis in the earliest lineages of terrestrial Fungi.</title>
        <authorList>
            <consortium name="DOE Joint Genome Institute"/>
            <person name="Uehling J."/>
            <person name="Gryganskyi A."/>
            <person name="Hameed K."/>
            <person name="Tschaplinski T."/>
            <person name="Misztal P."/>
            <person name="Wu S."/>
            <person name="Desiro A."/>
            <person name="Vande Pol N."/>
            <person name="Du Z.-Y."/>
            <person name="Zienkiewicz A."/>
            <person name="Zienkiewicz K."/>
            <person name="Morin E."/>
            <person name="Tisserant E."/>
            <person name="Splivallo R."/>
            <person name="Hainaut M."/>
            <person name="Henrissat B."/>
            <person name="Ohm R."/>
            <person name="Kuo A."/>
            <person name="Yan J."/>
            <person name="Lipzen A."/>
            <person name="Nolan M."/>
            <person name="Labutti K."/>
            <person name="Barry K."/>
            <person name="Goldstein A."/>
            <person name="Labbe J."/>
            <person name="Schadt C."/>
            <person name="Tuskan G."/>
            <person name="Grigoriev I."/>
            <person name="Martin F."/>
            <person name="Vilgalys R."/>
            <person name="Bonito G."/>
        </authorList>
    </citation>
    <scope>NUCLEOTIDE SEQUENCE [LARGE SCALE GENOMIC DNA]</scope>
    <source>
        <strain evidence="2 3">AG-77</strain>
    </source>
</reference>
<evidence type="ECO:0000313" key="3">
    <source>
        <dbReference type="Proteomes" id="UP000078512"/>
    </source>
</evidence>
<feature type="region of interest" description="Disordered" evidence="1">
    <location>
        <begin position="98"/>
        <end position="119"/>
    </location>
</feature>
<evidence type="ECO:0000256" key="1">
    <source>
        <dbReference type="SAM" id="MobiDB-lite"/>
    </source>
</evidence>
<feature type="region of interest" description="Disordered" evidence="1">
    <location>
        <begin position="150"/>
        <end position="171"/>
    </location>
</feature>